<evidence type="ECO:0000313" key="1">
    <source>
        <dbReference type="EMBL" id="KAF5778230.1"/>
    </source>
</evidence>
<protein>
    <submittedName>
        <fullName evidence="1">Uncharacterized protein</fullName>
    </submittedName>
</protein>
<proteinExistence type="predicted"/>
<dbReference type="Proteomes" id="UP000215914">
    <property type="component" value="Unassembled WGS sequence"/>
</dbReference>
<accession>A0A9K3HH25</accession>
<dbReference type="Gramene" id="mRNA:HanXRQr2_Chr12g0545101">
    <property type="protein sequence ID" value="mRNA:HanXRQr2_Chr12g0545101"/>
    <property type="gene ID" value="HanXRQr2_Chr12g0545101"/>
</dbReference>
<evidence type="ECO:0000313" key="2">
    <source>
        <dbReference type="Proteomes" id="UP000215914"/>
    </source>
</evidence>
<sequence length="79" mass="9451">MLSRPATDDYLFGRGPPGFFAPRKRIMPNLLRPATGFKYVLKYRMTIKLNEEPNTLKDSSFRITFHRYAIKRRHYIEML</sequence>
<name>A0A9K3HH25_HELAN</name>
<reference evidence="1" key="1">
    <citation type="journal article" date="2017" name="Nature">
        <title>The sunflower genome provides insights into oil metabolism, flowering and Asterid evolution.</title>
        <authorList>
            <person name="Badouin H."/>
            <person name="Gouzy J."/>
            <person name="Grassa C.J."/>
            <person name="Murat F."/>
            <person name="Staton S.E."/>
            <person name="Cottret L."/>
            <person name="Lelandais-Briere C."/>
            <person name="Owens G.L."/>
            <person name="Carrere S."/>
            <person name="Mayjonade B."/>
            <person name="Legrand L."/>
            <person name="Gill N."/>
            <person name="Kane N.C."/>
            <person name="Bowers J.E."/>
            <person name="Hubner S."/>
            <person name="Bellec A."/>
            <person name="Berard A."/>
            <person name="Berges H."/>
            <person name="Blanchet N."/>
            <person name="Boniface M.C."/>
            <person name="Brunel D."/>
            <person name="Catrice O."/>
            <person name="Chaidir N."/>
            <person name="Claudel C."/>
            <person name="Donnadieu C."/>
            <person name="Faraut T."/>
            <person name="Fievet G."/>
            <person name="Helmstetter N."/>
            <person name="King M."/>
            <person name="Knapp S.J."/>
            <person name="Lai Z."/>
            <person name="Le Paslier M.C."/>
            <person name="Lippi Y."/>
            <person name="Lorenzon L."/>
            <person name="Mandel J.R."/>
            <person name="Marage G."/>
            <person name="Marchand G."/>
            <person name="Marquand E."/>
            <person name="Bret-Mestries E."/>
            <person name="Morien E."/>
            <person name="Nambeesan S."/>
            <person name="Nguyen T."/>
            <person name="Pegot-Espagnet P."/>
            <person name="Pouilly N."/>
            <person name="Raftis F."/>
            <person name="Sallet E."/>
            <person name="Schiex T."/>
            <person name="Thomas J."/>
            <person name="Vandecasteele C."/>
            <person name="Vares D."/>
            <person name="Vear F."/>
            <person name="Vautrin S."/>
            <person name="Crespi M."/>
            <person name="Mangin B."/>
            <person name="Burke J.M."/>
            <person name="Salse J."/>
            <person name="Munos S."/>
            <person name="Vincourt P."/>
            <person name="Rieseberg L.H."/>
            <person name="Langlade N.B."/>
        </authorList>
    </citation>
    <scope>NUCLEOTIDE SEQUENCE</scope>
    <source>
        <tissue evidence="1">Leaves</tissue>
    </source>
</reference>
<comment type="caution">
    <text evidence="1">The sequence shown here is derived from an EMBL/GenBank/DDBJ whole genome shotgun (WGS) entry which is preliminary data.</text>
</comment>
<dbReference type="EMBL" id="MNCJ02000327">
    <property type="protein sequence ID" value="KAF5778230.1"/>
    <property type="molecule type" value="Genomic_DNA"/>
</dbReference>
<gene>
    <name evidence="1" type="ORF">HanXRQr2_Chr12g0545101</name>
</gene>
<keyword evidence="2" id="KW-1185">Reference proteome</keyword>
<organism evidence="1 2">
    <name type="scientific">Helianthus annuus</name>
    <name type="common">Common sunflower</name>
    <dbReference type="NCBI Taxonomy" id="4232"/>
    <lineage>
        <taxon>Eukaryota</taxon>
        <taxon>Viridiplantae</taxon>
        <taxon>Streptophyta</taxon>
        <taxon>Embryophyta</taxon>
        <taxon>Tracheophyta</taxon>
        <taxon>Spermatophyta</taxon>
        <taxon>Magnoliopsida</taxon>
        <taxon>eudicotyledons</taxon>
        <taxon>Gunneridae</taxon>
        <taxon>Pentapetalae</taxon>
        <taxon>asterids</taxon>
        <taxon>campanulids</taxon>
        <taxon>Asterales</taxon>
        <taxon>Asteraceae</taxon>
        <taxon>Asteroideae</taxon>
        <taxon>Heliantheae alliance</taxon>
        <taxon>Heliantheae</taxon>
        <taxon>Helianthus</taxon>
    </lineage>
</organism>
<reference evidence="1" key="2">
    <citation type="submission" date="2020-06" db="EMBL/GenBank/DDBJ databases">
        <title>Helianthus annuus Genome sequencing and assembly Release 2.</title>
        <authorList>
            <person name="Gouzy J."/>
            <person name="Langlade N."/>
            <person name="Munos S."/>
        </authorList>
    </citation>
    <scope>NUCLEOTIDE SEQUENCE</scope>
    <source>
        <tissue evidence="1">Leaves</tissue>
    </source>
</reference>
<dbReference type="AlphaFoldDB" id="A0A9K3HH25"/>